<proteinExistence type="inferred from homology"/>
<dbReference type="GO" id="GO:0006071">
    <property type="term" value="P:glycerol metabolic process"/>
    <property type="evidence" value="ECO:0007669"/>
    <property type="project" value="TreeGrafter"/>
</dbReference>
<dbReference type="InterPro" id="IPR018484">
    <property type="entry name" value="FGGY_N"/>
</dbReference>
<evidence type="ECO:0000256" key="3">
    <source>
        <dbReference type="ARBA" id="ARBA00022777"/>
    </source>
</evidence>
<evidence type="ECO:0000313" key="7">
    <source>
        <dbReference type="Proteomes" id="UP000435112"/>
    </source>
</evidence>
<dbReference type="PROSITE" id="PS51253">
    <property type="entry name" value="HTH_CENPB"/>
    <property type="match status" value="1"/>
</dbReference>
<evidence type="ECO:0000313" key="6">
    <source>
        <dbReference type="EMBL" id="KAE9033235.1"/>
    </source>
</evidence>
<comment type="caution">
    <text evidence="6">The sequence shown here is derived from an EMBL/GenBank/DDBJ whole genome shotgun (WGS) entry which is preliminary data.</text>
</comment>
<keyword evidence="2" id="KW-0808">Transferase</keyword>
<dbReference type="SUPFAM" id="SSF46689">
    <property type="entry name" value="Homeodomain-like"/>
    <property type="match status" value="1"/>
</dbReference>
<comment type="similarity">
    <text evidence="1">Belongs to the FGGY kinase family.</text>
</comment>
<dbReference type="InterPro" id="IPR006600">
    <property type="entry name" value="HTH_CenpB_DNA-bd_dom"/>
</dbReference>
<dbReference type="InterPro" id="IPR009057">
    <property type="entry name" value="Homeodomain-like_sf"/>
</dbReference>
<dbReference type="SMART" id="SM00674">
    <property type="entry name" value="CENPB"/>
    <property type="match status" value="1"/>
</dbReference>
<dbReference type="Gene3D" id="1.10.10.60">
    <property type="entry name" value="Homeodomain-like"/>
    <property type="match status" value="1"/>
</dbReference>
<dbReference type="GO" id="GO:0043565">
    <property type="term" value="F:sequence-specific DNA binding"/>
    <property type="evidence" value="ECO:0007669"/>
    <property type="project" value="InterPro"/>
</dbReference>
<sequence>MATRKSYPAAFKLSVVRELTEGPSPPSVRSLAQRHGVTPSMVHKWLGSRAELEAAVALDAHRSGRQRKLCSGRRPNVAVDAALLQWVHARRESGQSVTDRLMKEQARAIAQEQGLADFHASNGYIYSFKGRNKLLTAPTSSASDGGVNKRHKVGTETVTVQVSQEAEAARRDCMFGIDIGLKNVKCALVCGTTGSILATSSVPIQHDASLLESEQSVPNILLAVLAAVQALPTPLRQSIRSVGICGVMHGIVWWRCKSVRQAMCEFLSARGDSGATSAKSWPWSTYITFLDQRCTPSLLAEWRAKIQLANSAPDVTSFTLEAAGGCASSSPIASGYGLATFAYMMERQPGDIEGFDTCGTIQDFIAFVLCGHSAPSQNCMDVTDAFSWGGFDMNTKTWNPRTVHALGLPAHMLPTVKAPGAIIGQSSDVAAVLGVPQGKPVYLAMGDHPCAVMTTMAQTRSPADLNLSRTSVLSVGSASQLAMVLTEEDAAQLSGSCSLSFEVRPFLSENWFLGVAGSLSGGKIFAWHKAMSSVEPAIGNTDLKFSPTLYGEWASPDVRGSIDRLRISNWSLGDISAAICRGLVDNIFSMVPEDLRADLLQQPMIGTGQALVRNGLLQHFLRQKLAHPSQLSIQSTADAAVGVAFIPSLLQK</sequence>
<keyword evidence="4" id="KW-0238">DNA-binding</keyword>
<evidence type="ECO:0000259" key="5">
    <source>
        <dbReference type="PROSITE" id="PS51253"/>
    </source>
</evidence>
<reference evidence="6 7" key="1">
    <citation type="submission" date="2018-09" db="EMBL/GenBank/DDBJ databases">
        <title>Genomic investigation of the strawberry pathogen Phytophthora fragariae indicates pathogenicity is determined by transcriptional variation in three key races.</title>
        <authorList>
            <person name="Adams T.M."/>
            <person name="Armitage A.D."/>
            <person name="Sobczyk M.K."/>
            <person name="Bates H.J."/>
            <person name="Dunwell J.M."/>
            <person name="Nellist C.F."/>
            <person name="Harrison R.J."/>
        </authorList>
    </citation>
    <scope>NUCLEOTIDE SEQUENCE [LARGE SCALE GENOMIC DNA]</scope>
    <source>
        <strain evidence="6 7">SCRP324</strain>
    </source>
</reference>
<name>A0A6A3MNV0_9STRA</name>
<dbReference type="Gene3D" id="3.30.420.40">
    <property type="match status" value="1"/>
</dbReference>
<keyword evidence="3" id="KW-0418">Kinase</keyword>
<dbReference type="Proteomes" id="UP000435112">
    <property type="component" value="Unassembled WGS sequence"/>
</dbReference>
<accession>A0A6A3MNV0</accession>
<dbReference type="Pfam" id="PF03221">
    <property type="entry name" value="HTH_Tnp_Tc5"/>
    <property type="match status" value="1"/>
</dbReference>
<dbReference type="AlphaFoldDB" id="A0A6A3MNV0"/>
<dbReference type="OrthoDB" id="10264182at2759"/>
<dbReference type="EMBL" id="QXFU01000451">
    <property type="protein sequence ID" value="KAE9033235.1"/>
    <property type="molecule type" value="Genomic_DNA"/>
</dbReference>
<dbReference type="Pfam" id="PF00370">
    <property type="entry name" value="FGGY_N"/>
    <property type="match status" value="1"/>
</dbReference>
<evidence type="ECO:0000256" key="1">
    <source>
        <dbReference type="ARBA" id="ARBA00009156"/>
    </source>
</evidence>
<dbReference type="PANTHER" id="PTHR10196">
    <property type="entry name" value="SUGAR KINASE"/>
    <property type="match status" value="1"/>
</dbReference>
<dbReference type="PANTHER" id="PTHR10196:SF67">
    <property type="entry name" value="SEDOHEPTULOKINASE"/>
    <property type="match status" value="1"/>
</dbReference>
<dbReference type="CDD" id="cd07777">
    <property type="entry name" value="ASKHA_NBD_FGGY_SHK"/>
    <property type="match status" value="1"/>
</dbReference>
<dbReference type="InterPro" id="IPR010921">
    <property type="entry name" value="Trp_repressor/repl_initiator"/>
</dbReference>
<gene>
    <name evidence="6" type="ORF">PR002_g8772</name>
</gene>
<dbReference type="InterPro" id="IPR043129">
    <property type="entry name" value="ATPase_NBD"/>
</dbReference>
<feature type="domain" description="HTH CENPB-type" evidence="5">
    <location>
        <begin position="67"/>
        <end position="138"/>
    </location>
</feature>
<dbReference type="SUPFAM" id="SSF53067">
    <property type="entry name" value="Actin-like ATPase domain"/>
    <property type="match status" value="1"/>
</dbReference>
<dbReference type="GO" id="GO:0050277">
    <property type="term" value="F:sedoheptulokinase activity"/>
    <property type="evidence" value="ECO:0007669"/>
    <property type="project" value="TreeGrafter"/>
</dbReference>
<dbReference type="SUPFAM" id="SSF48295">
    <property type="entry name" value="TrpR-like"/>
    <property type="match status" value="1"/>
</dbReference>
<dbReference type="GO" id="GO:0005829">
    <property type="term" value="C:cytosol"/>
    <property type="evidence" value="ECO:0007669"/>
    <property type="project" value="TreeGrafter"/>
</dbReference>
<protein>
    <recommendedName>
        <fullName evidence="5">HTH CENPB-type domain-containing protein</fullName>
    </recommendedName>
</protein>
<evidence type="ECO:0000256" key="2">
    <source>
        <dbReference type="ARBA" id="ARBA00022679"/>
    </source>
</evidence>
<evidence type="ECO:0000256" key="4">
    <source>
        <dbReference type="ARBA" id="ARBA00023125"/>
    </source>
</evidence>
<organism evidence="6 7">
    <name type="scientific">Phytophthora rubi</name>
    <dbReference type="NCBI Taxonomy" id="129364"/>
    <lineage>
        <taxon>Eukaryota</taxon>
        <taxon>Sar</taxon>
        <taxon>Stramenopiles</taxon>
        <taxon>Oomycota</taxon>
        <taxon>Peronosporomycetes</taxon>
        <taxon>Peronosporales</taxon>
        <taxon>Peronosporaceae</taxon>
        <taxon>Phytophthora</taxon>
    </lineage>
</organism>